<keyword evidence="3" id="KW-0732">Signal</keyword>
<evidence type="ECO:0000313" key="5">
    <source>
        <dbReference type="Proteomes" id="UP001085076"/>
    </source>
</evidence>
<keyword evidence="2" id="KW-0472">Membrane</keyword>
<dbReference type="PANTHER" id="PTHR35310:SF1">
    <property type="entry name" value="CELL WALL INTEGRITY_STRESS RESPONSE COMPONENT-LIKE PROTEIN"/>
    <property type="match status" value="1"/>
</dbReference>
<dbReference type="OrthoDB" id="2020776at2759"/>
<feature type="transmembrane region" description="Helical" evidence="2">
    <location>
        <begin position="385"/>
        <end position="409"/>
    </location>
</feature>
<feature type="compositionally biased region" description="Polar residues" evidence="1">
    <location>
        <begin position="210"/>
        <end position="235"/>
    </location>
</feature>
<feature type="signal peptide" evidence="3">
    <location>
        <begin position="1"/>
        <end position="22"/>
    </location>
</feature>
<feature type="compositionally biased region" description="Polar residues" evidence="1">
    <location>
        <begin position="171"/>
        <end position="189"/>
    </location>
</feature>
<feature type="region of interest" description="Disordered" evidence="1">
    <location>
        <begin position="41"/>
        <end position="280"/>
    </location>
</feature>
<keyword evidence="2" id="KW-1133">Transmembrane helix</keyword>
<evidence type="ECO:0000313" key="4">
    <source>
        <dbReference type="EMBL" id="KAJ0988404.1"/>
    </source>
</evidence>
<sequence length="534" mass="59339">MPSFSPPITLLILILSLHICISISQKAETFGSARKILASSIEEAEDQEDQQSLPNPKKKPIFDSKSPKAEKIFGTKKSSALIEEQDHSLSKPKKKVTSNSNIQKADSFDTRKSFTSSEEDERQRTIPKPKKKLASSSNSQEAETYGKKKSLSSSEDEDAEQPLPKAKKKLTSSSNPQKADTSGTKWRSGSTEEEDEAQPLPKPKKKITFESKNQTKSLNKAKKTNSTSIPSSSIKTLDKTLKSTPKSSNFTKIPKQTKLNPTNSTKTQPKSTPNSTIKKPLSKPKLLLDQTFSWLEDDTDGQDLITEFRDFPSRLIPDLEKISTTSQAYLRKYNKEIEHGIRPFVGAKYAPTIASLSSFLFLILPLLLATLLFRHLKGYLSLQKFLIFIQAYLAIYFATLSLTAAVTGLEPLRFFYASAPETYAWTQAVQTLGYVLYLIVQLINLVVVFTSPAGEFTSGARALGLAQMLVGLAVGLHYYVSVFHRAVTGEPPRANWKVHGIYALCFLVICAFARAERRKKAYLLDDGGDYGKKS</sequence>
<feature type="compositionally biased region" description="Polar residues" evidence="1">
    <location>
        <begin position="242"/>
        <end position="251"/>
    </location>
</feature>
<feature type="chain" id="PRO_5038701658" evidence="3">
    <location>
        <begin position="23"/>
        <end position="534"/>
    </location>
</feature>
<feature type="compositionally biased region" description="Basic and acidic residues" evidence="1">
    <location>
        <begin position="60"/>
        <end position="73"/>
    </location>
</feature>
<dbReference type="EMBL" id="JAGGNH010000001">
    <property type="protein sequence ID" value="KAJ0988404.1"/>
    <property type="molecule type" value="Genomic_DNA"/>
</dbReference>
<comment type="caution">
    <text evidence="4">The sequence shown here is derived from an EMBL/GenBank/DDBJ whole genome shotgun (WGS) entry which is preliminary data.</text>
</comment>
<dbReference type="Proteomes" id="UP001085076">
    <property type="component" value="Miscellaneous, Linkage group lg01"/>
</dbReference>
<reference evidence="4" key="2">
    <citation type="journal article" date="2022" name="Hortic Res">
        <title>The genome of Dioscorea zingiberensis sheds light on the biosynthesis, origin and evolution of the medicinally important diosgenin saponins.</title>
        <authorList>
            <person name="Li Y."/>
            <person name="Tan C."/>
            <person name="Li Z."/>
            <person name="Guo J."/>
            <person name="Li S."/>
            <person name="Chen X."/>
            <person name="Wang C."/>
            <person name="Dai X."/>
            <person name="Yang H."/>
            <person name="Song W."/>
            <person name="Hou L."/>
            <person name="Xu J."/>
            <person name="Tong Z."/>
            <person name="Xu A."/>
            <person name="Yuan X."/>
            <person name="Wang W."/>
            <person name="Yang Q."/>
            <person name="Chen L."/>
            <person name="Sun Z."/>
            <person name="Wang K."/>
            <person name="Pan B."/>
            <person name="Chen J."/>
            <person name="Bao Y."/>
            <person name="Liu F."/>
            <person name="Qi X."/>
            <person name="Gang D.R."/>
            <person name="Wen J."/>
            <person name="Li J."/>
        </authorList>
    </citation>
    <scope>NUCLEOTIDE SEQUENCE</scope>
    <source>
        <strain evidence="4">Dzin_1.0</strain>
    </source>
</reference>
<proteinExistence type="predicted"/>
<dbReference type="PANTHER" id="PTHR35310">
    <property type="entry name" value="CELL WALL INTEGRITY/STRESS RESPONSE COMPONENT-LIKE PROTEIN"/>
    <property type="match status" value="1"/>
</dbReference>
<keyword evidence="2" id="KW-0812">Transmembrane</keyword>
<feature type="transmembrane region" description="Helical" evidence="2">
    <location>
        <begin position="499"/>
        <end position="515"/>
    </location>
</feature>
<organism evidence="4 5">
    <name type="scientific">Dioscorea zingiberensis</name>
    <dbReference type="NCBI Taxonomy" id="325984"/>
    <lineage>
        <taxon>Eukaryota</taxon>
        <taxon>Viridiplantae</taxon>
        <taxon>Streptophyta</taxon>
        <taxon>Embryophyta</taxon>
        <taxon>Tracheophyta</taxon>
        <taxon>Spermatophyta</taxon>
        <taxon>Magnoliopsida</taxon>
        <taxon>Liliopsida</taxon>
        <taxon>Dioscoreales</taxon>
        <taxon>Dioscoreaceae</taxon>
        <taxon>Dioscorea</taxon>
    </lineage>
</organism>
<evidence type="ECO:0000256" key="3">
    <source>
        <dbReference type="SAM" id="SignalP"/>
    </source>
</evidence>
<feature type="transmembrane region" description="Helical" evidence="2">
    <location>
        <begin position="429"/>
        <end position="450"/>
    </location>
</feature>
<protein>
    <submittedName>
        <fullName evidence="4">Uncharacterized protein</fullName>
    </submittedName>
</protein>
<dbReference type="AlphaFoldDB" id="A0A9D5DBY4"/>
<reference evidence="4" key="1">
    <citation type="submission" date="2021-03" db="EMBL/GenBank/DDBJ databases">
        <authorList>
            <person name="Li Z."/>
            <person name="Yang C."/>
        </authorList>
    </citation>
    <scope>NUCLEOTIDE SEQUENCE</scope>
    <source>
        <strain evidence="4">Dzin_1.0</strain>
        <tissue evidence="4">Leaf</tissue>
    </source>
</reference>
<accession>A0A9D5DBY4</accession>
<name>A0A9D5DBY4_9LILI</name>
<evidence type="ECO:0000256" key="2">
    <source>
        <dbReference type="SAM" id="Phobius"/>
    </source>
</evidence>
<feature type="compositionally biased region" description="Polar residues" evidence="1">
    <location>
        <begin position="257"/>
        <end position="277"/>
    </location>
</feature>
<keyword evidence="5" id="KW-1185">Reference proteome</keyword>
<gene>
    <name evidence="4" type="ORF">J5N97_006760</name>
</gene>
<feature type="transmembrane region" description="Helical" evidence="2">
    <location>
        <begin position="353"/>
        <end position="373"/>
    </location>
</feature>
<evidence type="ECO:0000256" key="1">
    <source>
        <dbReference type="SAM" id="MobiDB-lite"/>
    </source>
</evidence>
<feature type="transmembrane region" description="Helical" evidence="2">
    <location>
        <begin position="462"/>
        <end position="479"/>
    </location>
</feature>